<feature type="transmembrane region" description="Helical" evidence="1">
    <location>
        <begin position="295"/>
        <end position="312"/>
    </location>
</feature>
<dbReference type="Proteomes" id="UP000290932">
    <property type="component" value="Unassembled WGS sequence"/>
</dbReference>
<dbReference type="RefSeq" id="WP_128694696.1">
    <property type="nucleotide sequence ID" value="NZ_LHQS01000003.1"/>
</dbReference>
<evidence type="ECO:0000256" key="1">
    <source>
        <dbReference type="SAM" id="Phobius"/>
    </source>
</evidence>
<sequence>MDDPRSDFAIPFSLRIGVIGHVAVFGEEHVRDGIRTVLRRLDEILRKTPHSFTVVSSCIDEAFEPVIEEILATSGGAERGTSQYEAVLLSSPAECVLNLETDRERDAFRRLVGRASSVRVIGESGAAGGTAHEITGQNIVNTCDLLLVIWDGLGDPDPGSTTQLVRYARVAGRTLFWVHSVTGRVVEERHEDGILESLEDLNAYNGEEAGAEEIGRTCAELRDWLARKMQASGLPADLLKPLSRTMLRDYARAHLLTARYRRRYMRAGSAVYALAALAVATVTIQTLFFPEYPQLLWLEVAEIGIILLLLMASRTGGWHRKWIDYRFLTERIRAGFFMSIICVRCEKPTAPGHMSLSHRSNDWMLLAFEGILDRRPLEYCNLAIPFEPLKAFLAAAWIDDRLASYTKSSEWNRQRYTLISQIGEILFAVTLVAAAIHASEFDNSEFLSLLHYPGALAAITIILPAIGAALAGIRVQREYLRNSERYAHMMRHLSTLSSQIKRAEDMDELIDLLKEANEITLREQQDWRIMFLFRDLETP</sequence>
<proteinExistence type="predicted"/>
<protein>
    <recommendedName>
        <fullName evidence="4">SMODS and SLOG-associating 2TM effector domain-containing protein</fullName>
    </recommendedName>
</protein>
<keyword evidence="1" id="KW-0472">Membrane</keyword>
<evidence type="ECO:0000313" key="2">
    <source>
        <dbReference type="EMBL" id="RXE55499.1"/>
    </source>
</evidence>
<evidence type="ECO:0000313" key="3">
    <source>
        <dbReference type="Proteomes" id="UP000290932"/>
    </source>
</evidence>
<organism evidence="2 3">
    <name type="scientific">Methanoculleus taiwanensis</name>
    <dbReference type="NCBI Taxonomy" id="1550565"/>
    <lineage>
        <taxon>Archaea</taxon>
        <taxon>Methanobacteriati</taxon>
        <taxon>Methanobacteriota</taxon>
        <taxon>Stenosarchaea group</taxon>
        <taxon>Methanomicrobia</taxon>
        <taxon>Methanomicrobiales</taxon>
        <taxon>Methanomicrobiaceae</taxon>
        <taxon>Methanoculleus</taxon>
    </lineage>
</organism>
<comment type="caution">
    <text evidence="2">The sequence shown here is derived from an EMBL/GenBank/DDBJ whole genome shotgun (WGS) entry which is preliminary data.</text>
</comment>
<name>A0A498GXJ7_9EURY</name>
<keyword evidence="1" id="KW-1133">Transmembrane helix</keyword>
<dbReference type="AlphaFoldDB" id="A0A498GXJ7"/>
<feature type="transmembrane region" description="Helical" evidence="1">
    <location>
        <begin position="450"/>
        <end position="473"/>
    </location>
</feature>
<evidence type="ECO:0008006" key="4">
    <source>
        <dbReference type="Google" id="ProtNLM"/>
    </source>
</evidence>
<feature type="transmembrane region" description="Helical" evidence="1">
    <location>
        <begin position="416"/>
        <end position="438"/>
    </location>
</feature>
<reference evidence="2 3" key="1">
    <citation type="journal article" date="2015" name="Int. J. Syst. Evol. Microbiol.">
        <title>Methanoculleus taiwanensis sp. nov., a methanogen isolated from deep marine sediment at the deformation front area near Taiwan.</title>
        <authorList>
            <person name="Weng C.Y."/>
            <person name="Chen S.C."/>
            <person name="Lai M.C."/>
            <person name="Wu S.Y."/>
            <person name="Lin S."/>
            <person name="Yang T.F."/>
            <person name="Chen P.C."/>
        </authorList>
    </citation>
    <scope>NUCLEOTIDE SEQUENCE [LARGE SCALE GENOMIC DNA]</scope>
    <source>
        <strain evidence="2 3">CYW4</strain>
    </source>
</reference>
<feature type="transmembrane region" description="Helical" evidence="1">
    <location>
        <begin position="269"/>
        <end position="289"/>
    </location>
</feature>
<keyword evidence="3" id="KW-1185">Reference proteome</keyword>
<dbReference type="OrthoDB" id="109742at2157"/>
<dbReference type="EMBL" id="LHQS01000003">
    <property type="protein sequence ID" value="RXE55499.1"/>
    <property type="molecule type" value="Genomic_DNA"/>
</dbReference>
<accession>A0A498GXJ7</accession>
<gene>
    <name evidence="2" type="ORF">ABH15_12325</name>
</gene>
<keyword evidence="1" id="KW-0812">Transmembrane</keyword>